<dbReference type="PROSITE" id="PS50110">
    <property type="entry name" value="RESPONSE_REGULATORY"/>
    <property type="match status" value="1"/>
</dbReference>
<proteinExistence type="predicted"/>
<dbReference type="RefSeq" id="WP_349153550.1">
    <property type="nucleotide sequence ID" value="NZ_DAWDAH010000002.1"/>
</dbReference>
<dbReference type="GO" id="GO:0003677">
    <property type="term" value="F:DNA binding"/>
    <property type="evidence" value="ECO:0007669"/>
    <property type="project" value="UniProtKB-KW"/>
</dbReference>
<dbReference type="SMART" id="SM00850">
    <property type="entry name" value="LytTR"/>
    <property type="match status" value="1"/>
</dbReference>
<evidence type="ECO:0000256" key="1">
    <source>
        <dbReference type="ARBA" id="ARBA00018672"/>
    </source>
</evidence>
<reference evidence="6 7" key="1">
    <citation type="submission" date="2024-03" db="EMBL/GenBank/DDBJ databases">
        <title>Human intestinal bacterial collection.</title>
        <authorList>
            <person name="Pauvert C."/>
            <person name="Hitch T.C.A."/>
            <person name="Clavel T."/>
        </authorList>
    </citation>
    <scope>NUCLEOTIDE SEQUENCE [LARGE SCALE GENOMIC DNA]</scope>
    <source>
        <strain evidence="6 7">CLA-AA-H255</strain>
    </source>
</reference>
<dbReference type="InterPro" id="IPR007492">
    <property type="entry name" value="LytTR_DNA-bd_dom"/>
</dbReference>
<dbReference type="InterPro" id="IPR011006">
    <property type="entry name" value="CheY-like_superfamily"/>
</dbReference>
<comment type="caution">
    <text evidence="6">The sequence shown here is derived from an EMBL/GenBank/DDBJ whole genome shotgun (WGS) entry which is preliminary data.</text>
</comment>
<keyword evidence="6" id="KW-0238">DNA-binding</keyword>
<evidence type="ECO:0000256" key="2">
    <source>
        <dbReference type="ARBA" id="ARBA00024867"/>
    </source>
</evidence>
<gene>
    <name evidence="6" type="ORF">WMO14_06915</name>
</gene>
<evidence type="ECO:0000313" key="7">
    <source>
        <dbReference type="Proteomes" id="UP001442364"/>
    </source>
</evidence>
<dbReference type="Pfam" id="PF04397">
    <property type="entry name" value="LytTR"/>
    <property type="match status" value="1"/>
</dbReference>
<comment type="function">
    <text evidence="2">May play the central regulatory role in sporulation. It may be an element of the effector pathway responsible for the activation of sporulation genes in response to nutritional stress. Spo0A may act in concert with spo0H (a sigma factor) to control the expression of some genes that are critical to the sporulation process.</text>
</comment>
<dbReference type="Proteomes" id="UP001442364">
    <property type="component" value="Unassembled WGS sequence"/>
</dbReference>
<sequence length="252" mass="29413">MKTVEIAVCDDEQVHIDRIVKYIDVYSEESEININITSYNSGMALLKDIENDDLKYDIIFLDVEMPEINGVDMARQIRKITQDVIICFVTSFDKYAIQAYGVEALAYVVKPVAYAELKRVLSRAVVLVQYTFDYKEAEERYIEVPVSRNTRIVDVRTIQYIEKRRNKCVLHCTDAEITCYETLKKICSKLDQNIFIYVHQGYIVNFDAIKEVKENVVCLGDGVEVPLSRSHYKEVKNRHMSKIRKLLEERKM</sequence>
<dbReference type="Pfam" id="PF00072">
    <property type="entry name" value="Response_reg"/>
    <property type="match status" value="1"/>
</dbReference>
<dbReference type="PANTHER" id="PTHR37299:SF1">
    <property type="entry name" value="STAGE 0 SPORULATION PROTEIN A HOMOLOG"/>
    <property type="match status" value="1"/>
</dbReference>
<dbReference type="EMBL" id="JBBMER010000004">
    <property type="protein sequence ID" value="MEQ2379608.1"/>
    <property type="molecule type" value="Genomic_DNA"/>
</dbReference>
<evidence type="ECO:0000313" key="6">
    <source>
        <dbReference type="EMBL" id="MEQ2379608.1"/>
    </source>
</evidence>
<evidence type="ECO:0000259" key="4">
    <source>
        <dbReference type="PROSITE" id="PS50110"/>
    </source>
</evidence>
<dbReference type="PANTHER" id="PTHR37299">
    <property type="entry name" value="TRANSCRIPTIONAL REGULATOR-RELATED"/>
    <property type="match status" value="1"/>
</dbReference>
<feature type="domain" description="HTH LytTR-type" evidence="5">
    <location>
        <begin position="142"/>
        <end position="242"/>
    </location>
</feature>
<dbReference type="SUPFAM" id="SSF52172">
    <property type="entry name" value="CheY-like"/>
    <property type="match status" value="1"/>
</dbReference>
<organism evidence="6 7">
    <name type="scientific">[Lactobacillus] rogosae</name>
    <dbReference type="NCBI Taxonomy" id="706562"/>
    <lineage>
        <taxon>Bacteria</taxon>
        <taxon>Bacillati</taxon>
        <taxon>Bacillota</taxon>
        <taxon>Clostridia</taxon>
        <taxon>Lachnospirales</taxon>
        <taxon>Lachnospiraceae</taxon>
        <taxon>Lachnospira</taxon>
    </lineage>
</organism>
<dbReference type="PROSITE" id="PS50930">
    <property type="entry name" value="HTH_LYTTR"/>
    <property type="match status" value="1"/>
</dbReference>
<dbReference type="InterPro" id="IPR001789">
    <property type="entry name" value="Sig_transdc_resp-reg_receiver"/>
</dbReference>
<name>A0ABV1BVV2_9FIRM</name>
<evidence type="ECO:0000259" key="5">
    <source>
        <dbReference type="PROSITE" id="PS50930"/>
    </source>
</evidence>
<feature type="domain" description="Response regulatory" evidence="4">
    <location>
        <begin position="5"/>
        <end position="125"/>
    </location>
</feature>
<dbReference type="Gene3D" id="3.40.50.2300">
    <property type="match status" value="1"/>
</dbReference>
<dbReference type="Gene3D" id="2.40.50.1020">
    <property type="entry name" value="LytTr DNA-binding domain"/>
    <property type="match status" value="1"/>
</dbReference>
<keyword evidence="7" id="KW-1185">Reference proteome</keyword>
<evidence type="ECO:0000256" key="3">
    <source>
        <dbReference type="PROSITE-ProRule" id="PRU00169"/>
    </source>
</evidence>
<protein>
    <recommendedName>
        <fullName evidence="1">Stage 0 sporulation protein A homolog</fullName>
    </recommendedName>
</protein>
<dbReference type="InterPro" id="IPR046947">
    <property type="entry name" value="LytR-like"/>
</dbReference>
<keyword evidence="3" id="KW-0597">Phosphoprotein</keyword>
<dbReference type="SMART" id="SM00448">
    <property type="entry name" value="REC"/>
    <property type="match status" value="1"/>
</dbReference>
<feature type="modified residue" description="4-aspartylphosphate" evidence="3">
    <location>
        <position position="62"/>
    </location>
</feature>
<accession>A0ABV1BVV2</accession>